<dbReference type="RefSeq" id="WP_066853557.1">
    <property type="nucleotide sequence ID" value="NZ_JXMS01000008.1"/>
</dbReference>
<evidence type="ECO:0000256" key="5">
    <source>
        <dbReference type="ARBA" id="ARBA00023136"/>
    </source>
</evidence>
<dbReference type="AlphaFoldDB" id="A0A1B7XFG2"/>
<keyword evidence="4 6" id="KW-1133">Transmembrane helix</keyword>
<dbReference type="CDD" id="cd16914">
    <property type="entry name" value="EcfT"/>
    <property type="match status" value="1"/>
</dbReference>
<dbReference type="PANTHER" id="PTHR34857:SF2">
    <property type="entry name" value="SLL0384 PROTEIN"/>
    <property type="match status" value="1"/>
</dbReference>
<feature type="transmembrane region" description="Helical" evidence="6">
    <location>
        <begin position="67"/>
        <end position="90"/>
    </location>
</feature>
<keyword evidence="2" id="KW-1003">Cell membrane</keyword>
<sequence length="255" mass="27658">MTLESFAEGTSPLHSMDAAAKLVAATIFSVCTALLTTIEAACGALLIGLLLLGIAKLSARTLAKRLLFVNAFIAFLWLTLPVSTAGTPLYSWNGFTVTHEGIHIALLITLKSNAIVTAFIALLATSNITDIGTGLAKLRVPQKLSLLFLFTWRYLHVILEEYKRLSTAATLRGFVPGTNSHTYKTYANLIAMVLIKSHDRAERVSNAMKLRGFNGTFHTLYTRQSSPFDSISACIIALSGIALLAADHFQIMELL</sequence>
<dbReference type="Pfam" id="PF02361">
    <property type="entry name" value="CbiQ"/>
    <property type="match status" value="1"/>
</dbReference>
<reference evidence="7 8" key="1">
    <citation type="submission" date="2015-01" db="EMBL/GenBank/DDBJ databases">
        <title>Desulfovibrio sp. JC271 draft genome sequence.</title>
        <authorList>
            <person name="Shivani Y."/>
            <person name="Subhash Y."/>
            <person name="Sasikala C."/>
            <person name="Ramana C.V."/>
        </authorList>
    </citation>
    <scope>NUCLEOTIDE SEQUENCE [LARGE SCALE GENOMIC DNA]</scope>
    <source>
        <strain evidence="7 8">JC271</strain>
    </source>
</reference>
<dbReference type="PATRIC" id="fig|1560234.3.peg.3152"/>
<feature type="transmembrane region" description="Helical" evidence="6">
    <location>
        <begin position="22"/>
        <end position="55"/>
    </location>
</feature>
<organism evidence="7 8">
    <name type="scientific">Halodesulfovibrio spirochaetisodalis</name>
    <dbReference type="NCBI Taxonomy" id="1560234"/>
    <lineage>
        <taxon>Bacteria</taxon>
        <taxon>Pseudomonadati</taxon>
        <taxon>Thermodesulfobacteriota</taxon>
        <taxon>Desulfovibrionia</taxon>
        <taxon>Desulfovibrionales</taxon>
        <taxon>Desulfovibrionaceae</taxon>
        <taxon>Halodesulfovibrio</taxon>
    </lineage>
</organism>
<comment type="subcellular location">
    <subcellularLocation>
        <location evidence="1">Cell membrane</location>
        <topology evidence="1">Multi-pass membrane protein</topology>
    </subcellularLocation>
</comment>
<proteinExistence type="predicted"/>
<feature type="transmembrane region" description="Helical" evidence="6">
    <location>
        <begin position="102"/>
        <end position="124"/>
    </location>
</feature>
<evidence type="ECO:0000256" key="2">
    <source>
        <dbReference type="ARBA" id="ARBA00022475"/>
    </source>
</evidence>
<evidence type="ECO:0000256" key="1">
    <source>
        <dbReference type="ARBA" id="ARBA00004651"/>
    </source>
</evidence>
<comment type="caution">
    <text evidence="7">The sequence shown here is derived from an EMBL/GenBank/DDBJ whole genome shotgun (WGS) entry which is preliminary data.</text>
</comment>
<dbReference type="NCBIfam" id="TIGR02454">
    <property type="entry name" value="ECF_T_CbiQ"/>
    <property type="match status" value="1"/>
</dbReference>
<evidence type="ECO:0000256" key="6">
    <source>
        <dbReference type="SAM" id="Phobius"/>
    </source>
</evidence>
<gene>
    <name evidence="7" type="ORF">SP90_05900</name>
</gene>
<protein>
    <submittedName>
        <fullName evidence="7">Cobalt ABC transporter permease</fullName>
    </submittedName>
</protein>
<dbReference type="GO" id="GO:0006824">
    <property type="term" value="P:cobalt ion transport"/>
    <property type="evidence" value="ECO:0007669"/>
    <property type="project" value="InterPro"/>
</dbReference>
<accession>A0A1B7XFG2</accession>
<dbReference type="InterPro" id="IPR003339">
    <property type="entry name" value="ABC/ECF_trnsptr_transmembrane"/>
</dbReference>
<evidence type="ECO:0000313" key="8">
    <source>
        <dbReference type="Proteomes" id="UP000091979"/>
    </source>
</evidence>
<feature type="transmembrane region" description="Helical" evidence="6">
    <location>
        <begin position="230"/>
        <end position="249"/>
    </location>
</feature>
<evidence type="ECO:0000313" key="7">
    <source>
        <dbReference type="EMBL" id="OBQ54013.1"/>
    </source>
</evidence>
<dbReference type="STRING" id="1560234.SP90_05900"/>
<dbReference type="InterPro" id="IPR051611">
    <property type="entry name" value="ECF_transporter_component"/>
</dbReference>
<keyword evidence="8" id="KW-1185">Reference proteome</keyword>
<dbReference type="EMBL" id="JXMS01000008">
    <property type="protein sequence ID" value="OBQ54013.1"/>
    <property type="molecule type" value="Genomic_DNA"/>
</dbReference>
<keyword evidence="3 6" id="KW-0812">Transmembrane</keyword>
<evidence type="ECO:0000256" key="4">
    <source>
        <dbReference type="ARBA" id="ARBA00022989"/>
    </source>
</evidence>
<name>A0A1B7XFG2_9BACT</name>
<dbReference type="OrthoDB" id="4533at2"/>
<dbReference type="Proteomes" id="UP000091979">
    <property type="component" value="Unassembled WGS sequence"/>
</dbReference>
<dbReference type="GO" id="GO:0043190">
    <property type="term" value="C:ATP-binding cassette (ABC) transporter complex"/>
    <property type="evidence" value="ECO:0007669"/>
    <property type="project" value="InterPro"/>
</dbReference>
<keyword evidence="5 6" id="KW-0472">Membrane</keyword>
<evidence type="ECO:0000256" key="3">
    <source>
        <dbReference type="ARBA" id="ARBA00022692"/>
    </source>
</evidence>
<dbReference type="InterPro" id="IPR012809">
    <property type="entry name" value="ECF_CbiQ"/>
</dbReference>
<dbReference type="PANTHER" id="PTHR34857">
    <property type="entry name" value="SLL0384 PROTEIN"/>
    <property type="match status" value="1"/>
</dbReference>